<dbReference type="PROSITE" id="PS50928">
    <property type="entry name" value="ABC_TM1"/>
    <property type="match status" value="1"/>
</dbReference>
<evidence type="ECO:0000256" key="2">
    <source>
        <dbReference type="ARBA" id="ARBA00022448"/>
    </source>
</evidence>
<dbReference type="SUPFAM" id="SSF161098">
    <property type="entry name" value="MetI-like"/>
    <property type="match status" value="1"/>
</dbReference>
<evidence type="ECO:0000259" key="8">
    <source>
        <dbReference type="PROSITE" id="PS50928"/>
    </source>
</evidence>
<feature type="transmembrane region" description="Helical" evidence="7">
    <location>
        <begin position="226"/>
        <end position="252"/>
    </location>
</feature>
<reference evidence="9 10" key="1">
    <citation type="submission" date="2019-01" db="EMBL/GenBank/DDBJ databases">
        <title>Sinorhodobacter populi sp. nov. isolated from the symptomatic bark tissue of Populus euramericana canker.</title>
        <authorList>
            <person name="Xu G."/>
        </authorList>
    </citation>
    <scope>NUCLEOTIDE SEQUENCE [LARGE SCALE GENOMIC DNA]</scope>
    <source>
        <strain evidence="9 10">CCTCC AB2012026</strain>
    </source>
</reference>
<feature type="transmembrane region" description="Helical" evidence="7">
    <location>
        <begin position="272"/>
        <end position="298"/>
    </location>
</feature>
<dbReference type="CDD" id="cd06261">
    <property type="entry name" value="TM_PBP2"/>
    <property type="match status" value="1"/>
</dbReference>
<keyword evidence="2 7" id="KW-0813">Transport</keyword>
<protein>
    <submittedName>
        <fullName evidence="9">ABC transporter permease</fullName>
    </submittedName>
</protein>
<evidence type="ECO:0000256" key="6">
    <source>
        <dbReference type="ARBA" id="ARBA00023136"/>
    </source>
</evidence>
<name>A0A443L6X3_9RHOB</name>
<evidence type="ECO:0000256" key="1">
    <source>
        <dbReference type="ARBA" id="ARBA00004651"/>
    </source>
</evidence>
<comment type="similarity">
    <text evidence="7">Belongs to the binding-protein-dependent transport system permease family.</text>
</comment>
<dbReference type="Proteomes" id="UP000286594">
    <property type="component" value="Unassembled WGS sequence"/>
</dbReference>
<dbReference type="Pfam" id="PF00528">
    <property type="entry name" value="BPD_transp_1"/>
    <property type="match status" value="1"/>
</dbReference>
<dbReference type="InterPro" id="IPR000515">
    <property type="entry name" value="MetI-like"/>
</dbReference>
<dbReference type="GO" id="GO:0071916">
    <property type="term" value="F:dipeptide transmembrane transporter activity"/>
    <property type="evidence" value="ECO:0007669"/>
    <property type="project" value="TreeGrafter"/>
</dbReference>
<dbReference type="PANTHER" id="PTHR43163">
    <property type="entry name" value="DIPEPTIDE TRANSPORT SYSTEM PERMEASE PROTEIN DPPB-RELATED"/>
    <property type="match status" value="1"/>
</dbReference>
<organism evidence="9 10">
    <name type="scientific">Paenirhodobacter ferrireducens</name>
    <dbReference type="NCBI Taxonomy" id="1215032"/>
    <lineage>
        <taxon>Bacteria</taxon>
        <taxon>Pseudomonadati</taxon>
        <taxon>Pseudomonadota</taxon>
        <taxon>Alphaproteobacteria</taxon>
        <taxon>Rhodobacterales</taxon>
        <taxon>Rhodobacter group</taxon>
        <taxon>Paenirhodobacter</taxon>
    </lineage>
</organism>
<accession>A0A443L6X3</accession>
<keyword evidence="4 7" id="KW-0812">Transmembrane</keyword>
<feature type="domain" description="ABC transmembrane type-1" evidence="8">
    <location>
        <begin position="94"/>
        <end position="291"/>
    </location>
</feature>
<keyword evidence="3" id="KW-1003">Cell membrane</keyword>
<proteinExistence type="inferred from homology"/>
<evidence type="ECO:0000256" key="5">
    <source>
        <dbReference type="ARBA" id="ARBA00022989"/>
    </source>
</evidence>
<dbReference type="OrthoDB" id="9807402at2"/>
<dbReference type="Gene3D" id="1.10.3720.10">
    <property type="entry name" value="MetI-like"/>
    <property type="match status" value="1"/>
</dbReference>
<evidence type="ECO:0000256" key="4">
    <source>
        <dbReference type="ARBA" id="ARBA00022692"/>
    </source>
</evidence>
<dbReference type="InterPro" id="IPR035906">
    <property type="entry name" value="MetI-like_sf"/>
</dbReference>
<evidence type="ECO:0000313" key="10">
    <source>
        <dbReference type="Proteomes" id="UP000286594"/>
    </source>
</evidence>
<comment type="subcellular location">
    <subcellularLocation>
        <location evidence="1 7">Cell membrane</location>
        <topology evidence="1 7">Multi-pass membrane protein</topology>
    </subcellularLocation>
</comment>
<evidence type="ECO:0000256" key="7">
    <source>
        <dbReference type="RuleBase" id="RU363032"/>
    </source>
</evidence>
<dbReference type="EMBL" id="SAVB01000028">
    <property type="protein sequence ID" value="RWR44781.1"/>
    <property type="molecule type" value="Genomic_DNA"/>
</dbReference>
<dbReference type="Pfam" id="PF19300">
    <property type="entry name" value="BPD_transp_1_N"/>
    <property type="match status" value="1"/>
</dbReference>
<dbReference type="InterPro" id="IPR045621">
    <property type="entry name" value="BPD_transp_1_N"/>
</dbReference>
<evidence type="ECO:0000256" key="3">
    <source>
        <dbReference type="ARBA" id="ARBA00022475"/>
    </source>
</evidence>
<feature type="transmembrane region" description="Helical" evidence="7">
    <location>
        <begin position="130"/>
        <end position="157"/>
    </location>
</feature>
<keyword evidence="10" id="KW-1185">Reference proteome</keyword>
<dbReference type="RefSeq" id="WP_128151826.1">
    <property type="nucleotide sequence ID" value="NZ_SAVB01000028.1"/>
</dbReference>
<evidence type="ECO:0000313" key="9">
    <source>
        <dbReference type="EMBL" id="RWR44781.1"/>
    </source>
</evidence>
<feature type="transmembrane region" description="Helical" evidence="7">
    <location>
        <begin position="169"/>
        <end position="187"/>
    </location>
</feature>
<sequence length="306" mass="32476">MLVYLLRRLAVALCVCVAVSALSFGLMFVVGDPAVAIAGAGGSARDAEAIRHAYGFDRPYVVQYLGWVGHVLRGDFGQSIYFNMPVTEIVRARLPVTAILGGVSFTLALVVAVPLGIVAARKPGGLTDRLALLLAVTGQAVPSFWLGLMAIVVFGVWHGLVPTSGADTWQGYILPVVVLAYSAMPAMMRITRSGMIEVLGTDYIRSAEAKGLPTWQVIVGHALRNAILPLVSLAALQLGVLLSGSIVIESVFALNGLGRLAWESLLRADLPVVQAVILILSLVYVVLTTAADLVNAWLDPRIRGVR</sequence>
<dbReference type="GO" id="GO:0005886">
    <property type="term" value="C:plasma membrane"/>
    <property type="evidence" value="ECO:0007669"/>
    <property type="project" value="UniProtKB-SubCell"/>
</dbReference>
<gene>
    <name evidence="9" type="ORF">EOW65_18130</name>
</gene>
<comment type="caution">
    <text evidence="9">The sequence shown here is derived from an EMBL/GenBank/DDBJ whole genome shotgun (WGS) entry which is preliminary data.</text>
</comment>
<dbReference type="PANTHER" id="PTHR43163:SF6">
    <property type="entry name" value="DIPEPTIDE TRANSPORT SYSTEM PERMEASE PROTEIN DPPB-RELATED"/>
    <property type="match status" value="1"/>
</dbReference>
<keyword evidence="5 7" id="KW-1133">Transmembrane helix</keyword>
<keyword evidence="6 7" id="KW-0472">Membrane</keyword>
<feature type="transmembrane region" description="Helical" evidence="7">
    <location>
        <begin position="94"/>
        <end position="118"/>
    </location>
</feature>
<dbReference type="AlphaFoldDB" id="A0A443L6X3"/>